<reference evidence="4" key="1">
    <citation type="submission" date="2025-08" db="UniProtKB">
        <authorList>
            <consortium name="RefSeq"/>
        </authorList>
    </citation>
    <scope>IDENTIFICATION</scope>
    <source>
        <tissue evidence="4">Whole blood</tissue>
    </source>
</reference>
<dbReference type="InterPro" id="IPR050169">
    <property type="entry name" value="Krueppel_C2H2_ZnF"/>
</dbReference>
<dbReference type="Proteomes" id="UP001165780">
    <property type="component" value="Unplaced"/>
</dbReference>
<evidence type="ECO:0000259" key="2">
    <source>
        <dbReference type="PROSITE" id="PS50806"/>
    </source>
</evidence>
<dbReference type="GO" id="GO:0006355">
    <property type="term" value="P:regulation of DNA-templated transcription"/>
    <property type="evidence" value="ECO:0007669"/>
    <property type="project" value="InterPro"/>
</dbReference>
<sequence>MAAAAPRNPAEGGVTFEDIAIYFSWKEWRLLDEAQRRLYYDVMLENFTLISSLGYFQFLLPVPEEMRITSQQEDEVIGVR</sequence>
<dbReference type="RefSeq" id="XP_053762176.1">
    <property type="nucleotide sequence ID" value="XM_053906201.1"/>
</dbReference>
<name>A0A9W2VUD0_PANPR</name>
<dbReference type="GeneID" id="128778049"/>
<dbReference type="CDD" id="cd07765">
    <property type="entry name" value="KRAB_A-box"/>
    <property type="match status" value="1"/>
</dbReference>
<keyword evidence="3" id="KW-1185">Reference proteome</keyword>
<dbReference type="PROSITE" id="PS50805">
    <property type="entry name" value="KRAB"/>
    <property type="match status" value="1"/>
</dbReference>
<dbReference type="InterPro" id="IPR003655">
    <property type="entry name" value="aKRAB"/>
</dbReference>
<proteinExistence type="predicted"/>
<accession>A0A9W2VUD0</accession>
<protein>
    <submittedName>
        <fullName evidence="4">Zinc finger protein 211-like isoform X3</fullName>
    </submittedName>
</protein>
<dbReference type="InterPro" id="IPR001909">
    <property type="entry name" value="KRAB"/>
</dbReference>
<feature type="domain" description="KRAB-related" evidence="2">
    <location>
        <begin position="11"/>
        <end position="75"/>
    </location>
</feature>
<dbReference type="SUPFAM" id="SSF109640">
    <property type="entry name" value="KRAB domain (Kruppel-associated box)"/>
    <property type="match status" value="1"/>
</dbReference>
<dbReference type="SMART" id="SM00349">
    <property type="entry name" value="KRAB"/>
    <property type="match status" value="1"/>
</dbReference>
<dbReference type="PANTHER" id="PTHR23232">
    <property type="entry name" value="KRAB DOMAIN C2H2 ZINC FINGER"/>
    <property type="match status" value="1"/>
</dbReference>
<evidence type="ECO:0000313" key="3">
    <source>
        <dbReference type="Proteomes" id="UP001165780"/>
    </source>
</evidence>
<organism evidence="3 4">
    <name type="scientific">Panthera pardus</name>
    <name type="common">Leopard</name>
    <name type="synonym">Felis pardus</name>
    <dbReference type="NCBI Taxonomy" id="9691"/>
    <lineage>
        <taxon>Eukaryota</taxon>
        <taxon>Metazoa</taxon>
        <taxon>Chordata</taxon>
        <taxon>Craniata</taxon>
        <taxon>Vertebrata</taxon>
        <taxon>Euteleostomi</taxon>
        <taxon>Mammalia</taxon>
        <taxon>Eutheria</taxon>
        <taxon>Laurasiatheria</taxon>
        <taxon>Carnivora</taxon>
        <taxon>Feliformia</taxon>
        <taxon>Felidae</taxon>
        <taxon>Pantherinae</taxon>
        <taxon>Panthera</taxon>
    </lineage>
</organism>
<dbReference type="Gene3D" id="6.10.140.140">
    <property type="match status" value="1"/>
</dbReference>
<evidence type="ECO:0000313" key="4">
    <source>
        <dbReference type="RefSeq" id="XP_053762176.1"/>
    </source>
</evidence>
<dbReference type="Pfam" id="PF01352">
    <property type="entry name" value="KRAB"/>
    <property type="match status" value="1"/>
</dbReference>
<evidence type="ECO:0000259" key="1">
    <source>
        <dbReference type="PROSITE" id="PS50805"/>
    </source>
</evidence>
<dbReference type="InterPro" id="IPR036051">
    <property type="entry name" value="KRAB_dom_sf"/>
</dbReference>
<gene>
    <name evidence="4" type="primary">LOC128778049</name>
</gene>
<dbReference type="AlphaFoldDB" id="A0A9W2VUD0"/>
<dbReference type="PROSITE" id="PS50806">
    <property type="entry name" value="KRAB_RELATED"/>
    <property type="match status" value="1"/>
</dbReference>
<dbReference type="PANTHER" id="PTHR23232:SF159">
    <property type="entry name" value="KRAB DOMAIN-CONTAINING PROTEIN"/>
    <property type="match status" value="1"/>
</dbReference>
<feature type="domain" description="KRAB" evidence="1">
    <location>
        <begin position="14"/>
        <end position="80"/>
    </location>
</feature>